<evidence type="ECO:0000256" key="4">
    <source>
        <dbReference type="ARBA" id="ARBA00022695"/>
    </source>
</evidence>
<gene>
    <name evidence="8" type="ORF">Thini_4498</name>
</gene>
<organism evidence="8 9">
    <name type="scientific">Thiothrix nivea (strain ATCC 35100 / DSM 5205 / JP2)</name>
    <dbReference type="NCBI Taxonomy" id="870187"/>
    <lineage>
        <taxon>Bacteria</taxon>
        <taxon>Pseudomonadati</taxon>
        <taxon>Pseudomonadota</taxon>
        <taxon>Gammaproteobacteria</taxon>
        <taxon>Thiotrichales</taxon>
        <taxon>Thiotrichaceae</taxon>
        <taxon>Thiothrix</taxon>
    </lineage>
</organism>
<comment type="catalytic activity">
    <reaction evidence="6">
        <text>a thymidine in DNA + NAD(+) = an N-(ADP-alpha-D-ribosyl)-thymidine in DNA + nicotinamide + H(+)</text>
        <dbReference type="Rhea" id="RHEA:71651"/>
        <dbReference type="Rhea" id="RHEA-COMP:13556"/>
        <dbReference type="Rhea" id="RHEA-COMP:18051"/>
        <dbReference type="ChEBI" id="CHEBI:15378"/>
        <dbReference type="ChEBI" id="CHEBI:17154"/>
        <dbReference type="ChEBI" id="CHEBI:57540"/>
        <dbReference type="ChEBI" id="CHEBI:137386"/>
        <dbReference type="ChEBI" id="CHEBI:191199"/>
    </reaction>
</comment>
<evidence type="ECO:0000259" key="7">
    <source>
        <dbReference type="PROSITE" id="PS52018"/>
    </source>
</evidence>
<keyword evidence="1 6" id="KW-1277">Toxin-antitoxin system</keyword>
<evidence type="ECO:0000256" key="2">
    <source>
        <dbReference type="ARBA" id="ARBA00022676"/>
    </source>
</evidence>
<keyword evidence="4 6" id="KW-0548">Nucleotidyltransferase</keyword>
<dbReference type="EMBL" id="JH651384">
    <property type="protein sequence ID" value="EIJ36972.1"/>
    <property type="molecule type" value="Genomic_DNA"/>
</dbReference>
<feature type="active site" description="Proton acceptor" evidence="6">
    <location>
        <position position="61"/>
    </location>
</feature>
<dbReference type="GO" id="GO:0016779">
    <property type="term" value="F:nucleotidyltransferase activity"/>
    <property type="evidence" value="ECO:0007669"/>
    <property type="project" value="UniProtKB-UniRule"/>
</dbReference>
<evidence type="ECO:0000313" key="9">
    <source>
        <dbReference type="Proteomes" id="UP000005317"/>
    </source>
</evidence>
<dbReference type="PROSITE" id="PS52018">
    <property type="entry name" value="DART"/>
    <property type="match status" value="1"/>
</dbReference>
<reference evidence="9" key="1">
    <citation type="journal article" date="2011" name="Stand. Genomic Sci.">
        <title>Genome sequence of the filamentous, gliding Thiothrix nivea neotype strain (JP2(T)).</title>
        <authorList>
            <person name="Lapidus A."/>
            <person name="Nolan M."/>
            <person name="Lucas S."/>
            <person name="Glavina Del Rio T."/>
            <person name="Tice H."/>
            <person name="Cheng J.F."/>
            <person name="Tapia R."/>
            <person name="Han C."/>
            <person name="Goodwin L."/>
            <person name="Pitluck S."/>
            <person name="Liolios K."/>
            <person name="Pagani I."/>
            <person name="Ivanova N."/>
            <person name="Huntemann M."/>
            <person name="Mavromatis K."/>
            <person name="Mikhailova N."/>
            <person name="Pati A."/>
            <person name="Chen A."/>
            <person name="Palaniappan K."/>
            <person name="Land M."/>
            <person name="Brambilla E.M."/>
            <person name="Rohde M."/>
            <person name="Abt B."/>
            <person name="Verbarg S."/>
            <person name="Goker M."/>
            <person name="Bristow J."/>
            <person name="Eisen J.A."/>
            <person name="Markowitz V."/>
            <person name="Hugenholtz P."/>
            <person name="Kyrpides N.C."/>
            <person name="Klenk H.P."/>
            <person name="Woyke T."/>
        </authorList>
    </citation>
    <scope>NUCLEOTIDE SEQUENCE [LARGE SCALE GENOMIC DNA]</scope>
    <source>
        <strain evidence="9">ATCC 35100 / DSM 5205 / JP2</strain>
    </source>
</reference>
<evidence type="ECO:0000256" key="1">
    <source>
        <dbReference type="ARBA" id="ARBA00022649"/>
    </source>
</evidence>
<keyword evidence="5 6" id="KW-0238">DNA-binding</keyword>
<dbReference type="Proteomes" id="UP000005317">
    <property type="component" value="Unassembled WGS sequence"/>
</dbReference>
<sequence length="213" mass="24561">MSLSEWRKQKLSSHPLQSLYYFSKINNLSSILKNGILPKNTVTNSVFSSESFAEESVQEKRHRKIIELSNNSEIPLHDLVPLYMTPKTPTLSARRNIQSEIFFVEVSLSVIWDGSKEFAFTDGNAGANETRFFHSLYKLAEIPWNVIAAPYWNEHEDGRRKRCSEFLIYPSIEPSYFKRLVVVNDIARNNCESIAKRAGFKIAIDTVPQFFFT</sequence>
<feature type="binding site" evidence="6">
    <location>
        <begin position="21"/>
        <end position="23"/>
    </location>
    <ligand>
        <name>NAD(+)</name>
        <dbReference type="ChEBI" id="CHEBI:57540"/>
    </ligand>
</feature>
<proteinExistence type="inferred from homology"/>
<protein>
    <recommendedName>
        <fullName evidence="7">DarT domain-containing protein</fullName>
    </recommendedName>
</protein>
<keyword evidence="2 6" id="KW-0328">Glycosyltransferase</keyword>
<dbReference type="InterPro" id="IPR029494">
    <property type="entry name" value="DarT"/>
</dbReference>
<dbReference type="Pfam" id="PF14487">
    <property type="entry name" value="DarT"/>
    <property type="match status" value="1"/>
</dbReference>
<dbReference type="OrthoDB" id="9813972at2"/>
<feature type="active site" evidence="6">
    <location>
        <position position="165"/>
    </location>
</feature>
<dbReference type="RefSeq" id="WP_002710833.1">
    <property type="nucleotide sequence ID" value="NZ_JH651384.1"/>
</dbReference>
<keyword evidence="3 6" id="KW-0808">Transferase</keyword>
<comment type="caution">
    <text evidence="6">Lacks conserved residue(s) required for the propagation of feature annotation.</text>
</comment>
<evidence type="ECO:0000256" key="3">
    <source>
        <dbReference type="ARBA" id="ARBA00022679"/>
    </source>
</evidence>
<dbReference type="AlphaFoldDB" id="A0A656HL57"/>
<feature type="domain" description="DarT" evidence="7">
    <location>
        <begin position="17"/>
        <end position="212"/>
    </location>
</feature>
<name>A0A656HL57_THINJ</name>
<accession>A0A656HL57</accession>
<dbReference type="GO" id="GO:0016757">
    <property type="term" value="F:glycosyltransferase activity"/>
    <property type="evidence" value="ECO:0007669"/>
    <property type="project" value="UniProtKB-UniRule"/>
</dbReference>
<feature type="binding site" evidence="6">
    <location>
        <position position="61"/>
    </location>
    <ligand>
        <name>NAD(+)</name>
        <dbReference type="ChEBI" id="CHEBI:57540"/>
    </ligand>
</feature>
<evidence type="ECO:0000256" key="5">
    <source>
        <dbReference type="ARBA" id="ARBA00023125"/>
    </source>
</evidence>
<evidence type="ECO:0000313" key="8">
    <source>
        <dbReference type="EMBL" id="EIJ36972.1"/>
    </source>
</evidence>
<keyword evidence="9" id="KW-1185">Reference proteome</keyword>
<evidence type="ECO:0000256" key="6">
    <source>
        <dbReference type="PROSITE-ProRule" id="PRU01362"/>
    </source>
</evidence>
<comment type="similarity">
    <text evidence="6">Belongs to the DarT ADP-ribosyltransferase family.</text>
</comment>
<dbReference type="GO" id="GO:0003677">
    <property type="term" value="F:DNA binding"/>
    <property type="evidence" value="ECO:0007669"/>
    <property type="project" value="UniProtKB-UniRule"/>
</dbReference>